<dbReference type="PROSITE" id="PS51900">
    <property type="entry name" value="CB"/>
    <property type="match status" value="1"/>
</dbReference>
<protein>
    <submittedName>
        <fullName evidence="8">Tyrosine-type recombinase/integrase</fullName>
    </submittedName>
</protein>
<dbReference type="InterPro" id="IPR010998">
    <property type="entry name" value="Integrase_recombinase_N"/>
</dbReference>
<dbReference type="InterPro" id="IPR025166">
    <property type="entry name" value="Integrase_DNA_bind_dom"/>
</dbReference>
<dbReference type="InterPro" id="IPR053876">
    <property type="entry name" value="Phage_int_M"/>
</dbReference>
<dbReference type="PROSITE" id="PS51898">
    <property type="entry name" value="TYR_RECOMBINASE"/>
    <property type="match status" value="1"/>
</dbReference>
<proteinExistence type="inferred from homology"/>
<keyword evidence="2" id="KW-0229">DNA integration</keyword>
<dbReference type="PANTHER" id="PTHR30629:SF6">
    <property type="entry name" value="PROPHAGE INTEGRASE INTA-RELATED"/>
    <property type="match status" value="1"/>
</dbReference>
<evidence type="ECO:0000256" key="4">
    <source>
        <dbReference type="ARBA" id="ARBA00023172"/>
    </source>
</evidence>
<keyword evidence="4" id="KW-0233">DNA recombination</keyword>
<dbReference type="InterPro" id="IPR044068">
    <property type="entry name" value="CB"/>
</dbReference>
<dbReference type="InterPro" id="IPR050808">
    <property type="entry name" value="Phage_Integrase"/>
</dbReference>
<dbReference type="Pfam" id="PF00589">
    <property type="entry name" value="Phage_integrase"/>
    <property type="match status" value="1"/>
</dbReference>
<comment type="similarity">
    <text evidence="1">Belongs to the 'phage' integrase family.</text>
</comment>
<evidence type="ECO:0000313" key="9">
    <source>
        <dbReference type="Proteomes" id="UP001142810"/>
    </source>
</evidence>
<dbReference type="InterPro" id="IPR011010">
    <property type="entry name" value="DNA_brk_join_enz"/>
</dbReference>
<evidence type="ECO:0000256" key="3">
    <source>
        <dbReference type="ARBA" id="ARBA00023125"/>
    </source>
</evidence>
<evidence type="ECO:0000256" key="1">
    <source>
        <dbReference type="ARBA" id="ARBA00008857"/>
    </source>
</evidence>
<comment type="caution">
    <text evidence="8">The sequence shown here is derived from an EMBL/GenBank/DDBJ whole genome shotgun (WGS) entry which is preliminary data.</text>
</comment>
<dbReference type="InterPro" id="IPR013762">
    <property type="entry name" value="Integrase-like_cat_sf"/>
</dbReference>
<evidence type="ECO:0000259" key="7">
    <source>
        <dbReference type="PROSITE" id="PS51900"/>
    </source>
</evidence>
<dbReference type="Gene3D" id="3.30.160.390">
    <property type="entry name" value="Integrase, DNA-binding domain"/>
    <property type="match status" value="1"/>
</dbReference>
<dbReference type="Pfam" id="PF22022">
    <property type="entry name" value="Phage_int_M"/>
    <property type="match status" value="1"/>
</dbReference>
<evidence type="ECO:0000256" key="2">
    <source>
        <dbReference type="ARBA" id="ARBA00022908"/>
    </source>
</evidence>
<dbReference type="PANTHER" id="PTHR30629">
    <property type="entry name" value="PROPHAGE INTEGRASE"/>
    <property type="match status" value="1"/>
</dbReference>
<dbReference type="Proteomes" id="UP001142810">
    <property type="component" value="Unassembled WGS sequence"/>
</dbReference>
<reference evidence="8" key="1">
    <citation type="submission" date="2022-11" db="EMBL/GenBank/DDBJ databases">
        <title>Alteromonas sp. nov., isolated from sea water of the Qingdao.</title>
        <authorList>
            <person name="Wang Q."/>
        </authorList>
    </citation>
    <scope>NUCLEOTIDE SEQUENCE</scope>
    <source>
        <strain evidence="8">ASW11-7</strain>
    </source>
</reference>
<dbReference type="EMBL" id="JAPFRD010000009">
    <property type="protein sequence ID" value="MCW8108081.1"/>
    <property type="molecule type" value="Genomic_DNA"/>
</dbReference>
<evidence type="ECO:0000313" key="8">
    <source>
        <dbReference type="EMBL" id="MCW8108081.1"/>
    </source>
</evidence>
<dbReference type="SUPFAM" id="SSF56349">
    <property type="entry name" value="DNA breaking-rejoining enzymes"/>
    <property type="match status" value="1"/>
</dbReference>
<keyword evidence="9" id="KW-1185">Reference proteome</keyword>
<dbReference type="CDD" id="cd00801">
    <property type="entry name" value="INT_P4_C"/>
    <property type="match status" value="1"/>
</dbReference>
<feature type="domain" description="Core-binding (CB)" evidence="7">
    <location>
        <begin position="105"/>
        <end position="186"/>
    </location>
</feature>
<evidence type="ECO:0000256" key="5">
    <source>
        <dbReference type="PROSITE-ProRule" id="PRU01248"/>
    </source>
</evidence>
<dbReference type="Gene3D" id="1.10.150.130">
    <property type="match status" value="1"/>
</dbReference>
<dbReference type="InterPro" id="IPR002104">
    <property type="entry name" value="Integrase_catalytic"/>
</dbReference>
<dbReference type="RefSeq" id="WP_265616778.1">
    <property type="nucleotide sequence ID" value="NZ_JAPFRD010000009.1"/>
</dbReference>
<sequence length="397" mass="45575">MPRNVTALNATQIKQAKPQDKEYNLADGKGLALRVKPNGSKLWLFNYTRPHTKKRSNISIGSYPEISLAEAREARESLRKLLVKDIDPKDHRDSEKVRAVQSAETTFESVARKWFVVHSSKVADGTLKNIKRSFKNDIFPYIGKVPIESLTAPRAIEVLNKIIERGSHEIARKVARRMNSVMTYAVNAGIIHHNPLIGIKELIPITKVKHQLTLPPEELPALMKALRYSSAKITTRCLIEFQLHTMVRPGEAAEAKWAEIDFKEAIWAIPAERMKMDRQHLVPLTPQVIELLELMKPISFHREYIFPSHIDPKRPANRQSANKALRDMGFRDRLVAHGMRALASTILNEQGFDHDVIEAALAHKDENEVRAAYNRAQYLQRRREMMEWWSRKIKGEE</sequence>
<gene>
    <name evidence="8" type="ORF">OPS25_06185</name>
</gene>
<dbReference type="Pfam" id="PF13356">
    <property type="entry name" value="Arm-DNA-bind_3"/>
    <property type="match status" value="1"/>
</dbReference>
<evidence type="ECO:0000259" key="6">
    <source>
        <dbReference type="PROSITE" id="PS51898"/>
    </source>
</evidence>
<dbReference type="Gene3D" id="1.10.443.10">
    <property type="entry name" value="Intergrase catalytic core"/>
    <property type="match status" value="1"/>
</dbReference>
<name>A0ABT3P5N0_9ALTE</name>
<organism evidence="8 9">
    <name type="scientific">Alteromonas aquimaris</name>
    <dbReference type="NCBI Taxonomy" id="2998417"/>
    <lineage>
        <taxon>Bacteria</taxon>
        <taxon>Pseudomonadati</taxon>
        <taxon>Pseudomonadota</taxon>
        <taxon>Gammaproteobacteria</taxon>
        <taxon>Alteromonadales</taxon>
        <taxon>Alteromonadaceae</taxon>
        <taxon>Alteromonas/Salinimonas group</taxon>
        <taxon>Alteromonas</taxon>
    </lineage>
</organism>
<feature type="domain" description="Tyr recombinase" evidence="6">
    <location>
        <begin position="209"/>
        <end position="387"/>
    </location>
</feature>
<keyword evidence="3 5" id="KW-0238">DNA-binding</keyword>
<dbReference type="InterPro" id="IPR038488">
    <property type="entry name" value="Integrase_DNA-bd_sf"/>
</dbReference>
<accession>A0ABT3P5N0</accession>